<dbReference type="PANTHER" id="PTHR45654">
    <property type="entry name" value="HOMEOBOX-LEUCINE ZIPPER PROTEIN MERISTEM L1"/>
    <property type="match status" value="1"/>
</dbReference>
<dbReference type="PROSITE" id="PS50071">
    <property type="entry name" value="HOMEOBOX_2"/>
    <property type="match status" value="1"/>
</dbReference>
<gene>
    <name evidence="5" type="ORF">GSCOC_T00033977001</name>
</gene>
<dbReference type="Pfam" id="PF00046">
    <property type="entry name" value="Homeodomain"/>
    <property type="match status" value="1"/>
</dbReference>
<evidence type="ECO:0000259" key="4">
    <source>
        <dbReference type="PROSITE" id="PS50071"/>
    </source>
</evidence>
<dbReference type="InParanoid" id="A0A068UTH9"/>
<dbReference type="GO" id="GO:0005634">
    <property type="term" value="C:nucleus"/>
    <property type="evidence" value="ECO:0007669"/>
    <property type="project" value="UniProtKB-SubCell"/>
</dbReference>
<keyword evidence="2 3" id="KW-0238">DNA-binding</keyword>
<dbReference type="PhylomeDB" id="A0A068UTH9"/>
<proteinExistence type="predicted"/>
<evidence type="ECO:0000313" key="6">
    <source>
        <dbReference type="Proteomes" id="UP000295252"/>
    </source>
</evidence>
<keyword evidence="6" id="KW-1185">Reference proteome</keyword>
<protein>
    <recommendedName>
        <fullName evidence="4">Homeobox domain-containing protein</fullName>
    </recommendedName>
</protein>
<dbReference type="SMART" id="SM00389">
    <property type="entry name" value="HOX"/>
    <property type="match status" value="1"/>
</dbReference>
<dbReference type="SUPFAM" id="SSF46689">
    <property type="entry name" value="Homeodomain-like"/>
    <property type="match status" value="1"/>
</dbReference>
<keyword evidence="2 3" id="KW-0371">Homeobox</keyword>
<evidence type="ECO:0000256" key="1">
    <source>
        <dbReference type="ARBA" id="ARBA00004123"/>
    </source>
</evidence>
<dbReference type="Gene3D" id="1.10.10.60">
    <property type="entry name" value="Homeodomain-like"/>
    <property type="match status" value="1"/>
</dbReference>
<dbReference type="STRING" id="49390.A0A068UTH9"/>
<dbReference type="OrthoDB" id="1515643at2759"/>
<dbReference type="Gramene" id="CDP11612">
    <property type="protein sequence ID" value="CDP11612"/>
    <property type="gene ID" value="GSCOC_T00033977001"/>
</dbReference>
<dbReference type="CDD" id="cd00086">
    <property type="entry name" value="homeodomain"/>
    <property type="match status" value="1"/>
</dbReference>
<dbReference type="PANTHER" id="PTHR45654:SF9">
    <property type="entry name" value="HOMEOBOX-LEUCINE ZIPPER PROTEIN HDG10-RELATED"/>
    <property type="match status" value="1"/>
</dbReference>
<dbReference type="InterPro" id="IPR009057">
    <property type="entry name" value="Homeodomain-like_sf"/>
</dbReference>
<feature type="DNA-binding region" description="Homeobox" evidence="2">
    <location>
        <begin position="52"/>
        <end position="94"/>
    </location>
</feature>
<dbReference type="GO" id="GO:0003677">
    <property type="term" value="F:DNA binding"/>
    <property type="evidence" value="ECO:0007669"/>
    <property type="project" value="UniProtKB-UniRule"/>
</dbReference>
<organism evidence="5 6">
    <name type="scientific">Coffea canephora</name>
    <name type="common">Robusta coffee</name>
    <dbReference type="NCBI Taxonomy" id="49390"/>
    <lineage>
        <taxon>Eukaryota</taxon>
        <taxon>Viridiplantae</taxon>
        <taxon>Streptophyta</taxon>
        <taxon>Embryophyta</taxon>
        <taxon>Tracheophyta</taxon>
        <taxon>Spermatophyta</taxon>
        <taxon>Magnoliopsida</taxon>
        <taxon>eudicotyledons</taxon>
        <taxon>Gunneridae</taxon>
        <taxon>Pentapetalae</taxon>
        <taxon>asterids</taxon>
        <taxon>lamiids</taxon>
        <taxon>Gentianales</taxon>
        <taxon>Rubiaceae</taxon>
        <taxon>Ixoroideae</taxon>
        <taxon>Gardenieae complex</taxon>
        <taxon>Bertiereae - Coffeeae clade</taxon>
        <taxon>Coffeeae</taxon>
        <taxon>Coffea</taxon>
    </lineage>
</organism>
<dbReference type="AlphaFoldDB" id="A0A068UTH9"/>
<dbReference type="EMBL" id="HG739141">
    <property type="protein sequence ID" value="CDP11612.1"/>
    <property type="molecule type" value="Genomic_DNA"/>
</dbReference>
<feature type="domain" description="Homeobox" evidence="4">
    <location>
        <begin position="50"/>
        <end position="93"/>
    </location>
</feature>
<evidence type="ECO:0000256" key="2">
    <source>
        <dbReference type="PROSITE-ProRule" id="PRU00108"/>
    </source>
</evidence>
<dbReference type="InterPro" id="IPR042160">
    <property type="entry name" value="HD-Zip_IV"/>
</dbReference>
<evidence type="ECO:0000313" key="5">
    <source>
        <dbReference type="EMBL" id="CDP11612.1"/>
    </source>
</evidence>
<name>A0A068UTH9_COFCA</name>
<comment type="subcellular location">
    <subcellularLocation>
        <location evidence="1 2 3">Nucleus</location>
    </subcellularLocation>
</comment>
<dbReference type="InterPro" id="IPR001356">
    <property type="entry name" value="HD"/>
</dbReference>
<evidence type="ECO:0000256" key="3">
    <source>
        <dbReference type="RuleBase" id="RU000682"/>
    </source>
</evidence>
<dbReference type="Proteomes" id="UP000295252">
    <property type="component" value="Chromosome III"/>
</dbReference>
<dbReference type="OMA" id="MEFQEAR"/>
<reference evidence="6" key="1">
    <citation type="journal article" date="2014" name="Science">
        <title>The coffee genome provides insight into the convergent evolution of caffeine biosynthesis.</title>
        <authorList>
            <person name="Denoeud F."/>
            <person name="Carretero-Paulet L."/>
            <person name="Dereeper A."/>
            <person name="Droc G."/>
            <person name="Guyot R."/>
            <person name="Pietrella M."/>
            <person name="Zheng C."/>
            <person name="Alberti A."/>
            <person name="Anthony F."/>
            <person name="Aprea G."/>
            <person name="Aury J.M."/>
            <person name="Bento P."/>
            <person name="Bernard M."/>
            <person name="Bocs S."/>
            <person name="Campa C."/>
            <person name="Cenci A."/>
            <person name="Combes M.C."/>
            <person name="Crouzillat D."/>
            <person name="Da Silva C."/>
            <person name="Daddiego L."/>
            <person name="De Bellis F."/>
            <person name="Dussert S."/>
            <person name="Garsmeur O."/>
            <person name="Gayraud T."/>
            <person name="Guignon V."/>
            <person name="Jahn K."/>
            <person name="Jamilloux V."/>
            <person name="Joet T."/>
            <person name="Labadie K."/>
            <person name="Lan T."/>
            <person name="Leclercq J."/>
            <person name="Lepelley M."/>
            <person name="Leroy T."/>
            <person name="Li L.T."/>
            <person name="Librado P."/>
            <person name="Lopez L."/>
            <person name="Munoz A."/>
            <person name="Noel B."/>
            <person name="Pallavicini A."/>
            <person name="Perrotta G."/>
            <person name="Poncet V."/>
            <person name="Pot D."/>
            <person name="Priyono X."/>
            <person name="Rigoreau M."/>
            <person name="Rouard M."/>
            <person name="Rozas J."/>
            <person name="Tranchant-Dubreuil C."/>
            <person name="VanBuren R."/>
            <person name="Zhang Q."/>
            <person name="Andrade A.C."/>
            <person name="Argout X."/>
            <person name="Bertrand B."/>
            <person name="de Kochko A."/>
            <person name="Graziosi G."/>
            <person name="Henry R.J."/>
            <person name="Jayarama X."/>
            <person name="Ming R."/>
            <person name="Nagai C."/>
            <person name="Rounsley S."/>
            <person name="Sankoff D."/>
            <person name="Giuliano G."/>
            <person name="Albert V.A."/>
            <person name="Wincker P."/>
            <person name="Lashermes P."/>
        </authorList>
    </citation>
    <scope>NUCLEOTIDE SEQUENCE [LARGE SCALE GENOMIC DNA]</scope>
    <source>
        <strain evidence="6">cv. DH200-94</strain>
    </source>
</reference>
<keyword evidence="2 3" id="KW-0539">Nucleus</keyword>
<accession>A0A068UTH9</accession>
<sequence>MDLKMRFHPTTRRNTRINIAENHQIWLHGLKSKNIVNYSCIYNRKISDLMNMFFKANPHPNQNERKELGNELGVDSREIKFWFQNKRNQVKAQIARAENQTLSEENQRIHSENMMLMERIRYPICLACATANGQDDDRKLILRQLLIENAQLKEEVYFTHSNFVRICVLTL</sequence>